<dbReference type="EMBL" id="JAAYSM010000284">
    <property type="protein sequence ID" value="NLJ18863.1"/>
    <property type="molecule type" value="Genomic_DNA"/>
</dbReference>
<dbReference type="Gene3D" id="2.40.50.100">
    <property type="match status" value="1"/>
</dbReference>
<name>A0A7X8C4R4_9LACT</name>
<dbReference type="AlphaFoldDB" id="A0A7X8C4R4"/>
<accession>A0A7X8C4R4</accession>
<dbReference type="SUPFAM" id="SSF51230">
    <property type="entry name" value="Single hybrid motif"/>
    <property type="match status" value="1"/>
</dbReference>
<organism evidence="4 5">
    <name type="scientific">Globicatella sulfidifaciens</name>
    <dbReference type="NCBI Taxonomy" id="136093"/>
    <lineage>
        <taxon>Bacteria</taxon>
        <taxon>Bacillati</taxon>
        <taxon>Bacillota</taxon>
        <taxon>Bacilli</taxon>
        <taxon>Lactobacillales</taxon>
        <taxon>Aerococcaceae</taxon>
        <taxon>Globicatella</taxon>
    </lineage>
</organism>
<dbReference type="Proteomes" id="UP000541058">
    <property type="component" value="Unassembled WGS sequence"/>
</dbReference>
<dbReference type="PROSITE" id="PS50968">
    <property type="entry name" value="BIOTINYL_LIPOYL"/>
    <property type="match status" value="1"/>
</dbReference>
<evidence type="ECO:0000313" key="4">
    <source>
        <dbReference type="EMBL" id="NLJ18863.1"/>
    </source>
</evidence>
<evidence type="ECO:0000313" key="5">
    <source>
        <dbReference type="Proteomes" id="UP000541058"/>
    </source>
</evidence>
<proteinExistence type="predicted"/>
<evidence type="ECO:0000256" key="2">
    <source>
        <dbReference type="SAM" id="MobiDB-lite"/>
    </source>
</evidence>
<gene>
    <name evidence="4" type="ORF">GX355_08370</name>
</gene>
<feature type="compositionally biased region" description="Pro residues" evidence="2">
    <location>
        <begin position="32"/>
        <end position="41"/>
    </location>
</feature>
<dbReference type="InterPro" id="IPR000089">
    <property type="entry name" value="Biotin_lipoyl"/>
</dbReference>
<dbReference type="FunFam" id="2.40.50.100:FF:000003">
    <property type="entry name" value="Acetyl-CoA carboxylase biotin carboxyl carrier protein"/>
    <property type="match status" value="1"/>
</dbReference>
<comment type="caution">
    <text evidence="4">The sequence shown here is derived from an EMBL/GenBank/DDBJ whole genome shotgun (WGS) entry which is preliminary data.</text>
</comment>
<dbReference type="InterPro" id="IPR001882">
    <property type="entry name" value="Biotin_BS"/>
</dbReference>
<dbReference type="RefSeq" id="WP_276649187.1">
    <property type="nucleotide sequence ID" value="NZ_JAAYSM010000284.1"/>
</dbReference>
<dbReference type="PANTHER" id="PTHR45266:SF3">
    <property type="entry name" value="OXALOACETATE DECARBOXYLASE ALPHA CHAIN"/>
    <property type="match status" value="1"/>
</dbReference>
<dbReference type="InterPro" id="IPR011053">
    <property type="entry name" value="Single_hybrid_motif"/>
</dbReference>
<protein>
    <submittedName>
        <fullName evidence="4">Acetyl-CoA carboxylase biotin carboxyl carrier protein subunit</fullName>
    </submittedName>
</protein>
<evidence type="ECO:0000259" key="3">
    <source>
        <dbReference type="PROSITE" id="PS50968"/>
    </source>
</evidence>
<sequence>MLRKFKITIDGKEYLVEMEEIGGAAPTAEVAPTPPVAPAAPVPSSVEEKTEDTPPVAPASPVADVPAGVDAMKAPMPGTITKILVNVGDSVAENQPLMILEAMKMENEIVSGRAGTVQSIHVNPGQTVNPGDALVVIGE</sequence>
<reference evidence="4 5" key="1">
    <citation type="journal article" date="2020" name="Biotechnol. Biofuels">
        <title>New insights from the biogas microbiome by comprehensive genome-resolved metagenomics of nearly 1600 species originating from multiple anaerobic digesters.</title>
        <authorList>
            <person name="Campanaro S."/>
            <person name="Treu L."/>
            <person name="Rodriguez-R L.M."/>
            <person name="Kovalovszki A."/>
            <person name="Ziels R.M."/>
            <person name="Maus I."/>
            <person name="Zhu X."/>
            <person name="Kougias P.G."/>
            <person name="Basile A."/>
            <person name="Luo G."/>
            <person name="Schluter A."/>
            <person name="Konstantinidis K.T."/>
            <person name="Angelidaki I."/>
        </authorList>
    </citation>
    <scope>NUCLEOTIDE SEQUENCE [LARGE SCALE GENOMIC DNA]</scope>
    <source>
        <strain evidence="4">AS23ysBPME_34</strain>
    </source>
</reference>
<dbReference type="Pfam" id="PF00364">
    <property type="entry name" value="Biotin_lipoyl"/>
    <property type="match status" value="1"/>
</dbReference>
<keyword evidence="1" id="KW-0092">Biotin</keyword>
<dbReference type="PANTHER" id="PTHR45266">
    <property type="entry name" value="OXALOACETATE DECARBOXYLASE ALPHA CHAIN"/>
    <property type="match status" value="1"/>
</dbReference>
<dbReference type="CDD" id="cd06850">
    <property type="entry name" value="biotinyl_domain"/>
    <property type="match status" value="1"/>
</dbReference>
<dbReference type="NCBIfam" id="NF005117">
    <property type="entry name" value="PRK06549.1"/>
    <property type="match status" value="1"/>
</dbReference>
<evidence type="ECO:0000256" key="1">
    <source>
        <dbReference type="ARBA" id="ARBA00023267"/>
    </source>
</evidence>
<feature type="region of interest" description="Disordered" evidence="2">
    <location>
        <begin position="25"/>
        <end position="63"/>
    </location>
</feature>
<dbReference type="PROSITE" id="PS00188">
    <property type="entry name" value="BIOTIN"/>
    <property type="match status" value="1"/>
</dbReference>
<feature type="domain" description="Lipoyl-binding" evidence="3">
    <location>
        <begin position="62"/>
        <end position="138"/>
    </location>
</feature>
<dbReference type="InterPro" id="IPR050709">
    <property type="entry name" value="Biotin_Carboxyl_Carrier/Decarb"/>
</dbReference>